<feature type="compositionally biased region" description="Polar residues" evidence="1">
    <location>
        <begin position="31"/>
        <end position="44"/>
    </location>
</feature>
<feature type="region of interest" description="Disordered" evidence="1">
    <location>
        <begin position="31"/>
        <end position="64"/>
    </location>
</feature>
<dbReference type="Proteomes" id="UP000785625">
    <property type="component" value="Unassembled WGS sequence"/>
</dbReference>
<organism evidence="2 3">
    <name type="scientific">Limosilactobacillus coleohominis</name>
    <dbReference type="NCBI Taxonomy" id="181675"/>
    <lineage>
        <taxon>Bacteria</taxon>
        <taxon>Bacillati</taxon>
        <taxon>Bacillota</taxon>
        <taxon>Bacilli</taxon>
        <taxon>Lactobacillales</taxon>
        <taxon>Lactobacillaceae</taxon>
        <taxon>Limosilactobacillus</taxon>
    </lineage>
</organism>
<evidence type="ECO:0000313" key="3">
    <source>
        <dbReference type="Proteomes" id="UP000785625"/>
    </source>
</evidence>
<dbReference type="EMBL" id="JACJKU010000046">
    <property type="protein sequence ID" value="MBM6940910.1"/>
    <property type="molecule type" value="Genomic_DNA"/>
</dbReference>
<name>A0ABS2H0G6_9LACO</name>
<feature type="compositionally biased region" description="Low complexity" evidence="1">
    <location>
        <begin position="45"/>
        <end position="61"/>
    </location>
</feature>
<comment type="caution">
    <text evidence="2">The sequence shown here is derived from an EMBL/GenBank/DDBJ whole genome shotgun (WGS) entry which is preliminary data.</text>
</comment>
<protein>
    <recommendedName>
        <fullName evidence="4">DUF4767 domain-containing protein</fullName>
    </recommendedName>
</protein>
<evidence type="ECO:0008006" key="4">
    <source>
        <dbReference type="Google" id="ProtNLM"/>
    </source>
</evidence>
<dbReference type="RefSeq" id="WP_204785195.1">
    <property type="nucleotide sequence ID" value="NZ_JACJKU010000046.1"/>
</dbReference>
<reference evidence="2 3" key="1">
    <citation type="journal article" date="2021" name="Sci. Rep.">
        <title>The distribution of antibiotic resistance genes in chicken gut microbiota commensals.</title>
        <authorList>
            <person name="Juricova H."/>
            <person name="Matiasovicova J."/>
            <person name="Kubasova T."/>
            <person name="Cejkova D."/>
            <person name="Rychlik I."/>
        </authorList>
    </citation>
    <scope>NUCLEOTIDE SEQUENCE [LARGE SCALE GENOMIC DNA]</scope>
    <source>
        <strain evidence="2 3">An574</strain>
    </source>
</reference>
<gene>
    <name evidence="2" type="ORF">H5975_05370</name>
</gene>
<sequence>MKRIKWVLIAGVVLCIFIGAYFAGKMFSTSPVQSTQNRRNNTVQSSSQTNSSSESSRSSDSLDYNTITPMQTAAAIAYYGDHDVHKGVWKGLFSSYSDLEIYQEDNADHLKVKGRGNSWILRPSNMNGGAMAIYTVGSDGEVAFYNANTRNEDKDKDPVATDNLRDIISDINNKGAAGQIKDKAQHIHLQSKD</sequence>
<evidence type="ECO:0000256" key="1">
    <source>
        <dbReference type="SAM" id="MobiDB-lite"/>
    </source>
</evidence>
<evidence type="ECO:0000313" key="2">
    <source>
        <dbReference type="EMBL" id="MBM6940910.1"/>
    </source>
</evidence>
<proteinExistence type="predicted"/>
<accession>A0ABS2H0G6</accession>
<keyword evidence="3" id="KW-1185">Reference proteome</keyword>